<keyword evidence="5" id="KW-0067">ATP-binding</keyword>
<evidence type="ECO:0000256" key="6">
    <source>
        <dbReference type="ARBA" id="ARBA00022917"/>
    </source>
</evidence>
<gene>
    <name evidence="9" type="ORF">DGAL_LOCUS17211</name>
</gene>
<evidence type="ECO:0000313" key="10">
    <source>
        <dbReference type="Proteomes" id="UP000789390"/>
    </source>
</evidence>
<name>A0A8J2S2X4_9CRUS</name>
<evidence type="ECO:0000256" key="2">
    <source>
        <dbReference type="ARBA" id="ARBA00013169"/>
    </source>
</evidence>
<keyword evidence="4" id="KW-0547">Nucleotide-binding</keyword>
<keyword evidence="10" id="KW-1185">Reference proteome</keyword>
<dbReference type="InterPro" id="IPR009008">
    <property type="entry name" value="Val/Leu/Ile-tRNA-synth_edit"/>
</dbReference>
<dbReference type="PANTHER" id="PTHR11946">
    <property type="entry name" value="VALYL-TRNA SYNTHETASES"/>
    <property type="match status" value="1"/>
</dbReference>
<evidence type="ECO:0000256" key="4">
    <source>
        <dbReference type="ARBA" id="ARBA00022741"/>
    </source>
</evidence>
<dbReference type="OrthoDB" id="629407at2759"/>
<dbReference type="SUPFAM" id="SSF50677">
    <property type="entry name" value="ValRS/IleRS/LeuRS editing domain"/>
    <property type="match status" value="1"/>
</dbReference>
<dbReference type="Gene3D" id="3.90.740.10">
    <property type="entry name" value="Valyl/Leucyl/Isoleucyl-tRNA synthetase, editing domain"/>
    <property type="match status" value="1"/>
</dbReference>
<dbReference type="InterPro" id="IPR002303">
    <property type="entry name" value="Valyl-tRNA_ligase"/>
</dbReference>
<dbReference type="GO" id="GO:0005524">
    <property type="term" value="F:ATP binding"/>
    <property type="evidence" value="ECO:0007669"/>
    <property type="project" value="UniProtKB-KW"/>
</dbReference>
<dbReference type="GO" id="GO:0002161">
    <property type="term" value="F:aminoacyl-tRNA deacylase activity"/>
    <property type="evidence" value="ECO:0007669"/>
    <property type="project" value="InterPro"/>
</dbReference>
<keyword evidence="7" id="KW-0030">Aminoacyl-tRNA synthetase</keyword>
<dbReference type="AlphaFoldDB" id="A0A8J2S2X4"/>
<dbReference type="EMBL" id="CAKKLH010000337">
    <property type="protein sequence ID" value="CAH0113326.1"/>
    <property type="molecule type" value="Genomic_DNA"/>
</dbReference>
<proteinExistence type="inferred from homology"/>
<organism evidence="9 10">
    <name type="scientific">Daphnia galeata</name>
    <dbReference type="NCBI Taxonomy" id="27404"/>
    <lineage>
        <taxon>Eukaryota</taxon>
        <taxon>Metazoa</taxon>
        <taxon>Ecdysozoa</taxon>
        <taxon>Arthropoda</taxon>
        <taxon>Crustacea</taxon>
        <taxon>Branchiopoda</taxon>
        <taxon>Diplostraca</taxon>
        <taxon>Cladocera</taxon>
        <taxon>Anomopoda</taxon>
        <taxon>Daphniidae</taxon>
        <taxon>Daphnia</taxon>
    </lineage>
</organism>
<evidence type="ECO:0000256" key="7">
    <source>
        <dbReference type="ARBA" id="ARBA00023146"/>
    </source>
</evidence>
<evidence type="ECO:0000313" key="9">
    <source>
        <dbReference type="EMBL" id="CAH0113326.1"/>
    </source>
</evidence>
<keyword evidence="6" id="KW-0648">Protein biosynthesis</keyword>
<dbReference type="GO" id="GO:0004832">
    <property type="term" value="F:valine-tRNA ligase activity"/>
    <property type="evidence" value="ECO:0007669"/>
    <property type="project" value="UniProtKB-EC"/>
</dbReference>
<comment type="similarity">
    <text evidence="1">Belongs to the class-I aminoacyl-tRNA synthetase family.</text>
</comment>
<evidence type="ECO:0000256" key="8">
    <source>
        <dbReference type="ARBA" id="ARBA00029936"/>
    </source>
</evidence>
<dbReference type="Proteomes" id="UP000789390">
    <property type="component" value="Unassembled WGS sequence"/>
</dbReference>
<reference evidence="9" key="1">
    <citation type="submission" date="2021-11" db="EMBL/GenBank/DDBJ databases">
        <authorList>
            <person name="Schell T."/>
        </authorList>
    </citation>
    <scope>NUCLEOTIDE SEQUENCE</scope>
    <source>
        <strain evidence="9">M5</strain>
    </source>
</reference>
<evidence type="ECO:0000256" key="3">
    <source>
        <dbReference type="ARBA" id="ARBA00022598"/>
    </source>
</evidence>
<dbReference type="GO" id="GO:0005829">
    <property type="term" value="C:cytosol"/>
    <property type="evidence" value="ECO:0007669"/>
    <property type="project" value="TreeGrafter"/>
</dbReference>
<evidence type="ECO:0000256" key="5">
    <source>
        <dbReference type="ARBA" id="ARBA00022840"/>
    </source>
</evidence>
<comment type="caution">
    <text evidence="9">The sequence shown here is derived from an EMBL/GenBank/DDBJ whole genome shotgun (WGS) entry which is preliminary data.</text>
</comment>
<accession>A0A8J2S2X4</accession>
<sequence>MLGDTVIAVHPQDPRYTHMVGKYALHPFCQRKLLIVADDYVDKDFGTGKRHNLATLTIFSDDGQIIGDCGQFTGLKRFEARLSLYQRFSTLQCVEVEDGEDQPLDLSAKNLNLKSRPKLL</sequence>
<dbReference type="GO" id="GO:0006438">
    <property type="term" value="P:valyl-tRNA aminoacylation"/>
    <property type="evidence" value="ECO:0007669"/>
    <property type="project" value="InterPro"/>
</dbReference>
<dbReference type="EC" id="6.1.1.9" evidence="2"/>
<keyword evidence="3" id="KW-0436">Ligase</keyword>
<evidence type="ECO:0000256" key="1">
    <source>
        <dbReference type="ARBA" id="ARBA00005594"/>
    </source>
</evidence>
<protein>
    <recommendedName>
        <fullName evidence="2">valine--tRNA ligase</fullName>
        <ecNumber evidence="2">6.1.1.9</ecNumber>
    </recommendedName>
    <alternativeName>
        <fullName evidence="8">Valyl-tRNA synthetase</fullName>
    </alternativeName>
</protein>
<dbReference type="PANTHER" id="PTHR11946:SF109">
    <property type="entry name" value="VALINE--TRNA LIGASE"/>
    <property type="match status" value="1"/>
</dbReference>